<protein>
    <submittedName>
        <fullName evidence="1">Uncharacterized protein</fullName>
    </submittedName>
</protein>
<name>A0ABP8V8F1_9GAMM</name>
<reference evidence="2" key="1">
    <citation type="journal article" date="2019" name="Int. J. Syst. Evol. Microbiol.">
        <title>The Global Catalogue of Microorganisms (GCM) 10K type strain sequencing project: providing services to taxonomists for standard genome sequencing and annotation.</title>
        <authorList>
            <consortium name="The Broad Institute Genomics Platform"/>
            <consortium name="The Broad Institute Genome Sequencing Center for Infectious Disease"/>
            <person name="Wu L."/>
            <person name="Ma J."/>
        </authorList>
    </citation>
    <scope>NUCLEOTIDE SEQUENCE [LARGE SCALE GENOMIC DNA]</scope>
    <source>
        <strain evidence="2">JCM 17805</strain>
    </source>
</reference>
<gene>
    <name evidence="1" type="ORF">GCM10023116_39050</name>
</gene>
<accession>A0ABP8V8F1</accession>
<evidence type="ECO:0000313" key="1">
    <source>
        <dbReference type="EMBL" id="GAA4651621.1"/>
    </source>
</evidence>
<dbReference type="Proteomes" id="UP001500604">
    <property type="component" value="Unassembled WGS sequence"/>
</dbReference>
<evidence type="ECO:0000313" key="2">
    <source>
        <dbReference type="Proteomes" id="UP001500604"/>
    </source>
</evidence>
<proteinExistence type="predicted"/>
<comment type="caution">
    <text evidence="1">The sequence shown here is derived from an EMBL/GenBank/DDBJ whole genome shotgun (WGS) entry which is preliminary data.</text>
</comment>
<organism evidence="1 2">
    <name type="scientific">Kistimonas scapharcae</name>
    <dbReference type="NCBI Taxonomy" id="1036133"/>
    <lineage>
        <taxon>Bacteria</taxon>
        <taxon>Pseudomonadati</taxon>
        <taxon>Pseudomonadota</taxon>
        <taxon>Gammaproteobacteria</taxon>
        <taxon>Oceanospirillales</taxon>
        <taxon>Endozoicomonadaceae</taxon>
        <taxon>Kistimonas</taxon>
    </lineage>
</organism>
<keyword evidence="2" id="KW-1185">Reference proteome</keyword>
<dbReference type="EMBL" id="BAABFL010000458">
    <property type="protein sequence ID" value="GAA4651621.1"/>
    <property type="molecule type" value="Genomic_DNA"/>
</dbReference>
<sequence length="110" mass="11526">MRKPLEKNGKAIIAKVVDMALEGDPQAMKICCDKLLPNLRGADQVVVVDGITGNSSITEKAEAIVNATVTGKIPPDQATSLLSALASCCRIIEAGELLARIEALEAQLGQ</sequence>